<dbReference type="RefSeq" id="WP_168881734.1">
    <property type="nucleotide sequence ID" value="NZ_JABAIL010000002.1"/>
</dbReference>
<dbReference type="AlphaFoldDB" id="A0A7X8SIX1"/>
<accession>A0A7X8SIX1</accession>
<sequence length="378" mass="43558">MMNKENILNISLRYLIVFFTAVFFFFDLESHAQEVVEGATYSPSSLSQEAVSVKSELFPTSSAEVGDTTFTIYGDASIPFKIYFVNGAEYDNIFNPNPTGIILNGREFNFFCSMEKSIRQNYSNVLEAKEFDYLGKSYLMLISFREDCLGENCRYRCYNVFDITDRNSIRQTSFSSLFQGTDSFGDFNNDGKLDFVRVAPKPPKDHVAGEPVINYLVTAYTMRRGLPKQLTDQGNTYYLYVKGDEEATSFSVLQAYWFFNIKDFEGKDAEPTTYFAEYISFDPMYRYLYNPNGVRIEKNRWSVLITDVGDLESAQEQCQIVREYDIEDVYIMIDQYSGDITYQVFAGNFVSKEAAEAYQRKLNQYGVDGQLTDFLNSY</sequence>
<dbReference type="GO" id="GO:0042834">
    <property type="term" value="F:peptidoglycan binding"/>
    <property type="evidence" value="ECO:0007669"/>
    <property type="project" value="InterPro"/>
</dbReference>
<reference evidence="2 3" key="1">
    <citation type="submission" date="2020-04" db="EMBL/GenBank/DDBJ databases">
        <title>Flammeovirga sp. SR4, a novel species isolated from seawater.</title>
        <authorList>
            <person name="Wang X."/>
        </authorList>
    </citation>
    <scope>NUCLEOTIDE SEQUENCE [LARGE SCALE GENOMIC DNA]</scope>
    <source>
        <strain evidence="2 3">SR4</strain>
    </source>
</reference>
<dbReference type="PROSITE" id="PS51724">
    <property type="entry name" value="SPOR"/>
    <property type="match status" value="1"/>
</dbReference>
<dbReference type="InterPro" id="IPR036680">
    <property type="entry name" value="SPOR-like_sf"/>
</dbReference>
<evidence type="ECO:0000259" key="1">
    <source>
        <dbReference type="PROSITE" id="PS51724"/>
    </source>
</evidence>
<dbReference type="SUPFAM" id="SSF110997">
    <property type="entry name" value="Sporulation related repeat"/>
    <property type="match status" value="1"/>
</dbReference>
<dbReference type="InterPro" id="IPR007730">
    <property type="entry name" value="SPOR-like_dom"/>
</dbReference>
<dbReference type="EMBL" id="JABAIL010000002">
    <property type="protein sequence ID" value="NLR91030.1"/>
    <property type="molecule type" value="Genomic_DNA"/>
</dbReference>
<proteinExistence type="predicted"/>
<gene>
    <name evidence="2" type="ORF">HGP29_07415</name>
</gene>
<protein>
    <recommendedName>
        <fullName evidence="1">SPOR domain-containing protein</fullName>
    </recommendedName>
</protein>
<evidence type="ECO:0000313" key="3">
    <source>
        <dbReference type="Proteomes" id="UP000585050"/>
    </source>
</evidence>
<dbReference type="Gene3D" id="3.30.70.1070">
    <property type="entry name" value="Sporulation related repeat"/>
    <property type="match status" value="1"/>
</dbReference>
<comment type="caution">
    <text evidence="2">The sequence shown here is derived from an EMBL/GenBank/DDBJ whole genome shotgun (WGS) entry which is preliminary data.</text>
</comment>
<feature type="domain" description="SPOR" evidence="1">
    <location>
        <begin position="295"/>
        <end position="378"/>
    </location>
</feature>
<name>A0A7X8SIX1_9BACT</name>
<evidence type="ECO:0000313" key="2">
    <source>
        <dbReference type="EMBL" id="NLR91030.1"/>
    </source>
</evidence>
<organism evidence="2 3">
    <name type="scientific">Flammeovirga agarivorans</name>
    <dbReference type="NCBI Taxonomy" id="2726742"/>
    <lineage>
        <taxon>Bacteria</taxon>
        <taxon>Pseudomonadati</taxon>
        <taxon>Bacteroidota</taxon>
        <taxon>Cytophagia</taxon>
        <taxon>Cytophagales</taxon>
        <taxon>Flammeovirgaceae</taxon>
        <taxon>Flammeovirga</taxon>
    </lineage>
</organism>
<keyword evidence="3" id="KW-1185">Reference proteome</keyword>
<dbReference type="Proteomes" id="UP000585050">
    <property type="component" value="Unassembled WGS sequence"/>
</dbReference>